<dbReference type="EC" id="3.2.1.52" evidence="3"/>
<dbReference type="Pfam" id="PF02838">
    <property type="entry name" value="Glyco_hydro_20b"/>
    <property type="match status" value="1"/>
</dbReference>
<evidence type="ECO:0000256" key="4">
    <source>
        <dbReference type="ARBA" id="ARBA00022801"/>
    </source>
</evidence>
<dbReference type="RefSeq" id="WP_196098487.1">
    <property type="nucleotide sequence ID" value="NZ_CP064939.1"/>
</dbReference>
<dbReference type="AlphaFoldDB" id="A0A7S9KY76"/>
<dbReference type="GO" id="GO:0004563">
    <property type="term" value="F:beta-N-acetylhexosaminidase activity"/>
    <property type="evidence" value="ECO:0007669"/>
    <property type="project" value="UniProtKB-EC"/>
</dbReference>
<dbReference type="Pfam" id="PF00728">
    <property type="entry name" value="Glyco_hydro_20"/>
    <property type="match status" value="1"/>
</dbReference>
<dbReference type="Gene3D" id="2.60.120.260">
    <property type="entry name" value="Galactose-binding domain-like"/>
    <property type="match status" value="1"/>
</dbReference>
<dbReference type="InterPro" id="IPR015882">
    <property type="entry name" value="HEX_bac_N"/>
</dbReference>
<evidence type="ECO:0000256" key="6">
    <source>
        <dbReference type="PIRSR" id="PIRSR625705-1"/>
    </source>
</evidence>
<comment type="similarity">
    <text evidence="2">Belongs to the glycosyl hydrolase 20 family.</text>
</comment>
<dbReference type="CDD" id="cd06563">
    <property type="entry name" value="GH20_chitobiase-like"/>
    <property type="match status" value="1"/>
</dbReference>
<comment type="catalytic activity">
    <reaction evidence="1">
        <text>Hydrolysis of terminal non-reducing N-acetyl-D-hexosamine residues in N-acetyl-beta-D-hexosaminides.</text>
        <dbReference type="EC" id="3.2.1.52"/>
    </reaction>
</comment>
<evidence type="ECO:0000259" key="9">
    <source>
        <dbReference type="Pfam" id="PF00754"/>
    </source>
</evidence>
<dbReference type="Proteomes" id="UP000594759">
    <property type="component" value="Chromosome"/>
</dbReference>
<evidence type="ECO:0000313" key="12">
    <source>
        <dbReference type="Proteomes" id="UP000594759"/>
    </source>
</evidence>
<keyword evidence="4 11" id="KW-0378">Hydrolase</keyword>
<dbReference type="InterPro" id="IPR008979">
    <property type="entry name" value="Galactose-bd-like_sf"/>
</dbReference>
<evidence type="ECO:0000256" key="1">
    <source>
        <dbReference type="ARBA" id="ARBA00001231"/>
    </source>
</evidence>
<protein>
    <recommendedName>
        <fullName evidence="3">beta-N-acetylhexosaminidase</fullName>
        <ecNumber evidence="3">3.2.1.52</ecNumber>
    </recommendedName>
</protein>
<feature type="domain" description="Glycoside hydrolase family 20 catalytic" evidence="8">
    <location>
        <begin position="159"/>
        <end position="505"/>
    </location>
</feature>
<keyword evidence="12" id="KW-1185">Reference proteome</keyword>
<feature type="signal peptide" evidence="7">
    <location>
        <begin position="1"/>
        <end position="28"/>
    </location>
</feature>
<feature type="chain" id="PRO_5033056803" description="beta-N-acetylhexosaminidase" evidence="7">
    <location>
        <begin position="29"/>
        <end position="760"/>
    </location>
</feature>
<dbReference type="Pfam" id="PF00754">
    <property type="entry name" value="F5_F8_type_C"/>
    <property type="match status" value="1"/>
</dbReference>
<dbReference type="KEGG" id="pex:IZT61_18405"/>
<dbReference type="SUPFAM" id="SSF49785">
    <property type="entry name" value="Galactose-binding domain-like"/>
    <property type="match status" value="1"/>
</dbReference>
<evidence type="ECO:0000256" key="3">
    <source>
        <dbReference type="ARBA" id="ARBA00012663"/>
    </source>
</evidence>
<feature type="domain" description="Beta-hexosaminidase bacterial type N-terminal" evidence="10">
    <location>
        <begin position="35"/>
        <end position="155"/>
    </location>
</feature>
<reference evidence="11 12" key="1">
    <citation type="submission" date="2020-11" db="EMBL/GenBank/DDBJ databases">
        <title>Pedobacter endophytica, an endophytic bacteria isolated form Carex pumila.</title>
        <authorList>
            <person name="Peng Y."/>
            <person name="Jiang L."/>
            <person name="Lee J."/>
        </authorList>
    </citation>
    <scope>NUCLEOTIDE SEQUENCE [LARGE SCALE GENOMIC DNA]</scope>
    <source>
        <strain evidence="11 12">JBR3-12</strain>
    </source>
</reference>
<dbReference type="SUPFAM" id="SSF55545">
    <property type="entry name" value="beta-N-acetylhexosaminidase-like domain"/>
    <property type="match status" value="1"/>
</dbReference>
<dbReference type="Gene3D" id="3.20.20.80">
    <property type="entry name" value="Glycosidases"/>
    <property type="match status" value="1"/>
</dbReference>
<evidence type="ECO:0000313" key="11">
    <source>
        <dbReference type="EMBL" id="QPH39012.1"/>
    </source>
</evidence>
<evidence type="ECO:0000259" key="8">
    <source>
        <dbReference type="Pfam" id="PF00728"/>
    </source>
</evidence>
<dbReference type="Gene3D" id="3.30.379.10">
    <property type="entry name" value="Chitobiase/beta-hexosaminidase domain 2-like"/>
    <property type="match status" value="1"/>
</dbReference>
<gene>
    <name evidence="11" type="ORF">IZT61_18405</name>
</gene>
<feature type="active site" description="Proton donor" evidence="6">
    <location>
        <position position="336"/>
    </location>
</feature>
<dbReference type="InterPro" id="IPR026876">
    <property type="entry name" value="Fn3_assoc_repeat"/>
</dbReference>
<dbReference type="PANTHER" id="PTHR22600:SF57">
    <property type="entry name" value="BETA-N-ACETYLHEXOSAMINIDASE"/>
    <property type="match status" value="1"/>
</dbReference>
<sequence>MIKFSLKKLRSILILTSLTFATTIAAFAQEQQSSGIIPKPVKEVKNQGSFIIKPSTKLFFAKNSKINTSFFNQYLKDLSGLSLIKSTTAAPNGINFLIDTTVHIEPEGYVLDVSPKGINIKACDERGLFYGLQSLTQLIKKTGKTVAVQAYHIEDEPRFAYRGMHLDVARHMFSVAAIKKWLDVLAFYKINTFHWHLTDDQGWRIAIKKYPLLQSIAAFRNETLIGHKRANPHIFDGKRYGGYYTQQEVKDIVKYAAERQITTIPEIEMPGHARAVLAAYPQLGCTGGPYQTATFWGVFDDVFCAGNEETFKFLEDVLDEVTALFPSKYIHIGGDECPKTRWQECPKCQKRIKDEKLKDEHELQSYFIARMEKYLHSKGRKIIGWDEILEGGLAPDATVMSWRGLEGGIAAAKLKHDVIMTPEKFVYLDYYQSLNKTEQIAAGGYLPLQKIYEYEPMPAELTEKEQSYIKGVQANVWTEYLSDAQKAEYMIFPRILALAEMAWSKKEHKNYRDFLARLNANLRFLKGLNYATSFYEITGESVNNASAFKLATDLPNAEIRYTINEAEPTKNSLKYATPIEILKSATIKARLYKNGKPVGKLYEQAIIKSLATGKNVVLANPGQGNYNLDKQILTNGIQGSPLYNNGEWLGFSGTDFEATVDLAKITTISEVGLNTLNYQWQKMHPPKLLTVEISIDNTNFKEVSRQTVFGAEGINYALHKLNPVKARYVKLKATNLGVVPQGYYGAGTKAWLLVDKIRIN</sequence>
<name>A0A7S9KY76_9SPHI</name>
<dbReference type="PANTHER" id="PTHR22600">
    <property type="entry name" value="BETA-HEXOSAMINIDASE"/>
    <property type="match status" value="1"/>
</dbReference>
<dbReference type="InterPro" id="IPR015883">
    <property type="entry name" value="Glyco_hydro_20_cat"/>
</dbReference>
<dbReference type="GO" id="GO:0016020">
    <property type="term" value="C:membrane"/>
    <property type="evidence" value="ECO:0007669"/>
    <property type="project" value="TreeGrafter"/>
</dbReference>
<dbReference type="Pfam" id="PF13287">
    <property type="entry name" value="Fn3_assoc"/>
    <property type="match status" value="1"/>
</dbReference>
<dbReference type="EMBL" id="CP064939">
    <property type="protein sequence ID" value="QPH39012.1"/>
    <property type="molecule type" value="Genomic_DNA"/>
</dbReference>
<dbReference type="InterPro" id="IPR025705">
    <property type="entry name" value="Beta_hexosaminidase_sua/sub"/>
</dbReference>
<evidence type="ECO:0000256" key="5">
    <source>
        <dbReference type="ARBA" id="ARBA00023295"/>
    </source>
</evidence>
<keyword evidence="7" id="KW-0732">Signal</keyword>
<dbReference type="InterPro" id="IPR017853">
    <property type="entry name" value="GH"/>
</dbReference>
<keyword evidence="5" id="KW-0326">Glycosidase</keyword>
<organism evidence="11 12">
    <name type="scientific">Pedobacter endophyticus</name>
    <dbReference type="NCBI Taxonomy" id="2789740"/>
    <lineage>
        <taxon>Bacteria</taxon>
        <taxon>Pseudomonadati</taxon>
        <taxon>Bacteroidota</taxon>
        <taxon>Sphingobacteriia</taxon>
        <taxon>Sphingobacteriales</taxon>
        <taxon>Sphingobacteriaceae</taxon>
        <taxon>Pedobacter</taxon>
    </lineage>
</organism>
<dbReference type="GO" id="GO:0005975">
    <property type="term" value="P:carbohydrate metabolic process"/>
    <property type="evidence" value="ECO:0007669"/>
    <property type="project" value="InterPro"/>
</dbReference>
<dbReference type="InterPro" id="IPR029018">
    <property type="entry name" value="Hex-like_dom2"/>
</dbReference>
<dbReference type="SUPFAM" id="SSF51445">
    <property type="entry name" value="(Trans)glycosidases"/>
    <property type="match status" value="1"/>
</dbReference>
<dbReference type="GO" id="GO:0030203">
    <property type="term" value="P:glycosaminoglycan metabolic process"/>
    <property type="evidence" value="ECO:0007669"/>
    <property type="project" value="TreeGrafter"/>
</dbReference>
<proteinExistence type="inferred from homology"/>
<dbReference type="InterPro" id="IPR000421">
    <property type="entry name" value="FA58C"/>
</dbReference>
<evidence type="ECO:0000259" key="10">
    <source>
        <dbReference type="Pfam" id="PF02838"/>
    </source>
</evidence>
<dbReference type="PRINTS" id="PR00738">
    <property type="entry name" value="GLHYDRLASE20"/>
</dbReference>
<evidence type="ECO:0000256" key="2">
    <source>
        <dbReference type="ARBA" id="ARBA00006285"/>
    </source>
</evidence>
<accession>A0A7S9KY76</accession>
<feature type="domain" description="F5/8 type C" evidence="9">
    <location>
        <begin position="645"/>
        <end position="735"/>
    </location>
</feature>
<evidence type="ECO:0000256" key="7">
    <source>
        <dbReference type="SAM" id="SignalP"/>
    </source>
</evidence>